<gene>
    <name evidence="2" type="ORF">I3J27_21595</name>
</gene>
<keyword evidence="3" id="KW-1185">Reference proteome</keyword>
<dbReference type="Proteomes" id="UP001179614">
    <property type="component" value="Chromosome"/>
</dbReference>
<evidence type="ECO:0000256" key="1">
    <source>
        <dbReference type="SAM" id="MobiDB-lite"/>
    </source>
</evidence>
<evidence type="ECO:0008006" key="4">
    <source>
        <dbReference type="Google" id="ProtNLM"/>
    </source>
</evidence>
<feature type="compositionally biased region" description="Polar residues" evidence="1">
    <location>
        <begin position="11"/>
        <end position="29"/>
    </location>
</feature>
<name>A0ABY7MBG1_9BRAD</name>
<dbReference type="RefSeq" id="WP_270160453.1">
    <property type="nucleotide sequence ID" value="NZ_CP089391.1"/>
</dbReference>
<evidence type="ECO:0000313" key="2">
    <source>
        <dbReference type="EMBL" id="WBL75630.1"/>
    </source>
</evidence>
<feature type="region of interest" description="Disordered" evidence="1">
    <location>
        <begin position="1"/>
        <end position="42"/>
    </location>
</feature>
<proteinExistence type="predicted"/>
<sequence>MSELGRPPQPVLSSQNVGQSLSKNGQNVSRNRERSAIKSEAAGLRQPLPAHLYAHLSLLKLSPFEQATRGGWRFGTRRIRDSVVTRLIASGRAEIVGGRLQLKQKPPL</sequence>
<reference evidence="2" key="1">
    <citation type="submission" date="2021-12" db="EMBL/GenBank/DDBJ databases">
        <title>Bradyrhizobium xenonodulans sp. nov.</title>
        <authorList>
            <person name="Claassens R."/>
            <person name="Venter S.N."/>
            <person name="Beukes C.W."/>
            <person name="Stepkowski T."/>
            <person name="Steenkamp E.T."/>
        </authorList>
    </citation>
    <scope>NUCLEOTIDE SEQUENCE</scope>
    <source>
        <strain evidence="2">14AB</strain>
    </source>
</reference>
<protein>
    <recommendedName>
        <fullName evidence="4">Transposase</fullName>
    </recommendedName>
</protein>
<dbReference type="EMBL" id="CP089391">
    <property type="protein sequence ID" value="WBL75630.1"/>
    <property type="molecule type" value="Genomic_DNA"/>
</dbReference>
<organism evidence="2 3">
    <name type="scientific">Bradyrhizobium xenonodulans</name>
    <dbReference type="NCBI Taxonomy" id="2736875"/>
    <lineage>
        <taxon>Bacteria</taxon>
        <taxon>Pseudomonadati</taxon>
        <taxon>Pseudomonadota</taxon>
        <taxon>Alphaproteobacteria</taxon>
        <taxon>Hyphomicrobiales</taxon>
        <taxon>Nitrobacteraceae</taxon>
        <taxon>Bradyrhizobium</taxon>
    </lineage>
</organism>
<accession>A0ABY7MBG1</accession>
<evidence type="ECO:0000313" key="3">
    <source>
        <dbReference type="Proteomes" id="UP001179614"/>
    </source>
</evidence>